<protein>
    <submittedName>
        <fullName evidence="1">5477_t:CDS:1</fullName>
    </submittedName>
</protein>
<organism evidence="1 2">
    <name type="scientific">Dentiscutata heterogama</name>
    <dbReference type="NCBI Taxonomy" id="1316150"/>
    <lineage>
        <taxon>Eukaryota</taxon>
        <taxon>Fungi</taxon>
        <taxon>Fungi incertae sedis</taxon>
        <taxon>Mucoromycota</taxon>
        <taxon>Glomeromycotina</taxon>
        <taxon>Glomeromycetes</taxon>
        <taxon>Diversisporales</taxon>
        <taxon>Gigasporaceae</taxon>
        <taxon>Dentiscutata</taxon>
    </lineage>
</organism>
<dbReference type="Proteomes" id="UP000789702">
    <property type="component" value="Unassembled WGS sequence"/>
</dbReference>
<evidence type="ECO:0000313" key="2">
    <source>
        <dbReference type="Proteomes" id="UP000789702"/>
    </source>
</evidence>
<keyword evidence="2" id="KW-1185">Reference proteome</keyword>
<reference evidence="1" key="1">
    <citation type="submission" date="2021-06" db="EMBL/GenBank/DDBJ databases">
        <authorList>
            <person name="Kallberg Y."/>
            <person name="Tangrot J."/>
            <person name="Rosling A."/>
        </authorList>
    </citation>
    <scope>NUCLEOTIDE SEQUENCE</scope>
    <source>
        <strain evidence="1">IL203A</strain>
    </source>
</reference>
<gene>
    <name evidence="1" type="ORF">DHETER_LOCUS5361</name>
</gene>
<sequence length="433" mass="49359">EEINKYARVLGSYFHPDRTKNLSSPFGLQGIYKSQLEDDVNDYEKCKNDLWKIAIDYHNASKGQWSKLKVLKEDDIKKLSNQELKDKSIYTGELTYHQYRAACKITDKNKLLKKQVKLRGYMALCQYFLKNFLSVQLYALAAIHLQAQNKDNFTLQKLNEAKKIFDKVNGKREEREKREKEKESSVSLDSPDLNTDIKLDSKFNNAMILIGTKDQMISFNNRRIIQNSINKDLENMASKLLIEADRNLVCYESSYKEILRTRKHANMNIFKGSVTITGGIVGGGAAILGAGVNIYEAVAVSGFTSLGGPLLFAARKVGIVLGIYCGYTLIAYDKKEYQEFINALSEEYDENNHISLIVCHNKINKLKGIDDIVDKLMKHDFRSDGIAYLLVLLREVLCSRETKINGIHADFKTQAKRCFEEALNDDLVKTAKK</sequence>
<dbReference type="EMBL" id="CAJVPU010005915">
    <property type="protein sequence ID" value="CAG8554265.1"/>
    <property type="molecule type" value="Genomic_DNA"/>
</dbReference>
<name>A0ACA9LVZ5_9GLOM</name>
<accession>A0ACA9LVZ5</accession>
<feature type="non-terminal residue" evidence="1">
    <location>
        <position position="1"/>
    </location>
</feature>
<evidence type="ECO:0000313" key="1">
    <source>
        <dbReference type="EMBL" id="CAG8554265.1"/>
    </source>
</evidence>
<comment type="caution">
    <text evidence="1">The sequence shown here is derived from an EMBL/GenBank/DDBJ whole genome shotgun (WGS) entry which is preliminary data.</text>
</comment>
<proteinExistence type="predicted"/>